<dbReference type="Gene3D" id="3.40.720.10">
    <property type="entry name" value="Alkaline Phosphatase, subunit A"/>
    <property type="match status" value="1"/>
</dbReference>
<evidence type="ECO:0000256" key="2">
    <source>
        <dbReference type="ARBA" id="ARBA00022723"/>
    </source>
</evidence>
<sequence>MPQVKCRHLHQQSWEGIMVNTDVSRRGVLGGLGAGAATLTFPAIAGNTAGKPNILFILADDLGYADIGCFGSRHISTPVLDRLAKQGVRMTDAYANSPVCSPTRLALATGRYNRAFRTGAVEPFSPGPWGDTAIPPQYPTYMRQLQSAGYRTSLVGKWHLGPTPEGSPLNYGFDDFYGFLGGGIDYFTHEYFGAKALVDQKDVIEHDGYMTTLLADQAISRIQTASGAGVPFAINLHFNAPHWPWEGPEDFSLGTQGSHDDGGSLDVFASMVESMDRNIGRVLTELDNLGQADKTLVVFTSDNGGERYSDVWPFRGEKGYLLEGGIRVPAIARLPGRIPAGTESDQMAVTMDFYPTFMELAGLKPKDVTLDGISLLGSWMTGQSSERSLFWSFQGHNQAAARQGNWKYFSLEGNEFLFDLSHDQHERANRKGHEPVVFERLRMAWQDWDAAMAPRDGIEGYCIDPAMQAGELQKSPDSNCKTYGRPAPSLE</sequence>
<keyword evidence="4" id="KW-0106">Calcium</keyword>
<dbReference type="PROSITE" id="PS51318">
    <property type="entry name" value="TAT"/>
    <property type="match status" value="1"/>
</dbReference>
<gene>
    <name evidence="6" type="ORF">GRI89_02535</name>
</gene>
<dbReference type="InterPro" id="IPR024607">
    <property type="entry name" value="Sulfatase_CS"/>
</dbReference>
<accession>A0A6I4SRC4</accession>
<dbReference type="SUPFAM" id="SSF53649">
    <property type="entry name" value="Alkaline phosphatase-like"/>
    <property type="match status" value="1"/>
</dbReference>
<comment type="similarity">
    <text evidence="1">Belongs to the sulfatase family.</text>
</comment>
<comment type="caution">
    <text evidence="6">The sequence shown here is derived from an EMBL/GenBank/DDBJ whole genome shotgun (WGS) entry which is preliminary data.</text>
</comment>
<evidence type="ECO:0000313" key="7">
    <source>
        <dbReference type="Proteomes" id="UP000433652"/>
    </source>
</evidence>
<keyword evidence="6" id="KW-0808">Transferase</keyword>
<keyword evidence="2" id="KW-0479">Metal-binding</keyword>
<keyword evidence="3 6" id="KW-0378">Hydrolase</keyword>
<feature type="domain" description="Sulfatase N-terminal" evidence="5">
    <location>
        <begin position="52"/>
        <end position="362"/>
    </location>
</feature>
<proteinExistence type="inferred from homology"/>
<organism evidence="6 7">
    <name type="scientific">Croceibacterium salegens</name>
    <dbReference type="NCBI Taxonomy" id="1737568"/>
    <lineage>
        <taxon>Bacteria</taxon>
        <taxon>Pseudomonadati</taxon>
        <taxon>Pseudomonadota</taxon>
        <taxon>Alphaproteobacteria</taxon>
        <taxon>Sphingomonadales</taxon>
        <taxon>Erythrobacteraceae</taxon>
        <taxon>Croceibacterium</taxon>
    </lineage>
</organism>
<dbReference type="GO" id="GO:0046872">
    <property type="term" value="F:metal ion binding"/>
    <property type="evidence" value="ECO:0007669"/>
    <property type="project" value="UniProtKB-KW"/>
</dbReference>
<dbReference type="InterPro" id="IPR000917">
    <property type="entry name" value="Sulfatase_N"/>
</dbReference>
<protein>
    <submittedName>
        <fullName evidence="6">Sulfatase-like hydrolase/transferase</fullName>
    </submittedName>
</protein>
<dbReference type="Pfam" id="PF00884">
    <property type="entry name" value="Sulfatase"/>
    <property type="match status" value="1"/>
</dbReference>
<dbReference type="PANTHER" id="PTHR42693:SF53">
    <property type="entry name" value="ENDO-4-O-SULFATASE"/>
    <property type="match status" value="1"/>
</dbReference>
<dbReference type="GO" id="GO:0016740">
    <property type="term" value="F:transferase activity"/>
    <property type="evidence" value="ECO:0007669"/>
    <property type="project" value="UniProtKB-KW"/>
</dbReference>
<dbReference type="GO" id="GO:0004065">
    <property type="term" value="F:arylsulfatase activity"/>
    <property type="evidence" value="ECO:0007669"/>
    <property type="project" value="TreeGrafter"/>
</dbReference>
<dbReference type="PROSITE" id="PS00149">
    <property type="entry name" value="SULFATASE_2"/>
    <property type="match status" value="1"/>
</dbReference>
<dbReference type="EMBL" id="WTYM01000025">
    <property type="protein sequence ID" value="MXO58424.1"/>
    <property type="molecule type" value="Genomic_DNA"/>
</dbReference>
<reference evidence="6 7" key="1">
    <citation type="submission" date="2019-12" db="EMBL/GenBank/DDBJ databases">
        <title>Genomic-based taxomic classification of the family Erythrobacteraceae.</title>
        <authorList>
            <person name="Xu L."/>
        </authorList>
    </citation>
    <scope>NUCLEOTIDE SEQUENCE [LARGE SCALE GENOMIC DNA]</scope>
    <source>
        <strain evidence="6 7">MCCC 1K01500</strain>
    </source>
</reference>
<evidence type="ECO:0000256" key="4">
    <source>
        <dbReference type="ARBA" id="ARBA00022837"/>
    </source>
</evidence>
<keyword evidence="7" id="KW-1185">Reference proteome</keyword>
<name>A0A6I4SRC4_9SPHN</name>
<dbReference type="Proteomes" id="UP000433652">
    <property type="component" value="Unassembled WGS sequence"/>
</dbReference>
<evidence type="ECO:0000259" key="5">
    <source>
        <dbReference type="Pfam" id="PF00884"/>
    </source>
</evidence>
<dbReference type="AlphaFoldDB" id="A0A6I4SRC4"/>
<dbReference type="PANTHER" id="PTHR42693">
    <property type="entry name" value="ARYLSULFATASE FAMILY MEMBER"/>
    <property type="match status" value="1"/>
</dbReference>
<dbReference type="InterPro" id="IPR006311">
    <property type="entry name" value="TAT_signal"/>
</dbReference>
<evidence type="ECO:0000313" key="6">
    <source>
        <dbReference type="EMBL" id="MXO58424.1"/>
    </source>
</evidence>
<evidence type="ECO:0000256" key="3">
    <source>
        <dbReference type="ARBA" id="ARBA00022801"/>
    </source>
</evidence>
<dbReference type="InterPro" id="IPR050738">
    <property type="entry name" value="Sulfatase"/>
</dbReference>
<dbReference type="InterPro" id="IPR017850">
    <property type="entry name" value="Alkaline_phosphatase_core_sf"/>
</dbReference>
<evidence type="ECO:0000256" key="1">
    <source>
        <dbReference type="ARBA" id="ARBA00008779"/>
    </source>
</evidence>